<evidence type="ECO:0000313" key="4">
    <source>
        <dbReference type="Proteomes" id="UP000198571"/>
    </source>
</evidence>
<keyword evidence="1" id="KW-1133">Transmembrane helix</keyword>
<keyword evidence="1" id="KW-0812">Transmembrane</keyword>
<dbReference type="Proteomes" id="UP000198571">
    <property type="component" value="Unassembled WGS sequence"/>
</dbReference>
<feature type="transmembrane region" description="Helical" evidence="1">
    <location>
        <begin position="139"/>
        <end position="160"/>
    </location>
</feature>
<keyword evidence="1" id="KW-0472">Membrane</keyword>
<dbReference type="RefSeq" id="WP_093047169.1">
    <property type="nucleotide sequence ID" value="NZ_FOGT01000001.1"/>
</dbReference>
<dbReference type="GO" id="GO:0080120">
    <property type="term" value="P:CAAX-box protein maturation"/>
    <property type="evidence" value="ECO:0007669"/>
    <property type="project" value="UniProtKB-ARBA"/>
</dbReference>
<sequence>MNKQAEIVKKLTDRELLLNLYVTQLVFLVIALLLSWWWFGSVFAFTQFIEFRYDHLLIGLGFGLSIVFIEIVLYKLLPEKWFDDGGINKRVFSNRHPLHILIISIIVAVSEEIMFRGVIQSQFGIWIASVTFALIHFRYLSNVFLFSFTVFLSFSLGLLFLYTENLLTVITAHVVIDFLLGLLLRYNSDKSQ</sequence>
<feature type="transmembrane region" description="Helical" evidence="1">
    <location>
        <begin position="20"/>
        <end position="44"/>
    </location>
</feature>
<keyword evidence="4" id="KW-1185">Reference proteome</keyword>
<proteinExistence type="predicted"/>
<dbReference type="OrthoDB" id="1523022at2"/>
<gene>
    <name evidence="3" type="ORF">SAMN05518684_101233</name>
</gene>
<protein>
    <recommendedName>
        <fullName evidence="2">CAAX prenyl protease 2/Lysostaphin resistance protein A-like domain-containing protein</fullName>
    </recommendedName>
</protein>
<dbReference type="InterPro" id="IPR003675">
    <property type="entry name" value="Rce1/LyrA-like_dom"/>
</dbReference>
<feature type="transmembrane region" description="Helical" evidence="1">
    <location>
        <begin position="97"/>
        <end position="119"/>
    </location>
</feature>
<feature type="transmembrane region" description="Helical" evidence="1">
    <location>
        <begin position="56"/>
        <end position="77"/>
    </location>
</feature>
<dbReference type="STRING" id="1601833.SAMN05518684_101233"/>
<evidence type="ECO:0000256" key="1">
    <source>
        <dbReference type="SAM" id="Phobius"/>
    </source>
</evidence>
<feature type="transmembrane region" description="Helical" evidence="1">
    <location>
        <begin position="166"/>
        <end position="186"/>
    </location>
</feature>
<feature type="domain" description="CAAX prenyl protease 2/Lysostaphin resistance protein A-like" evidence="2">
    <location>
        <begin position="98"/>
        <end position="179"/>
    </location>
</feature>
<reference evidence="4" key="1">
    <citation type="submission" date="2016-10" db="EMBL/GenBank/DDBJ databases">
        <authorList>
            <person name="Varghese N."/>
            <person name="Submissions S."/>
        </authorList>
    </citation>
    <scope>NUCLEOTIDE SEQUENCE [LARGE SCALE GENOMIC DNA]</scope>
    <source>
        <strain evidence="4">S9</strain>
    </source>
</reference>
<accession>A0A1H9PBK8</accession>
<name>A0A1H9PBK8_9BACI</name>
<organism evidence="3 4">
    <name type="scientific">Salipaludibacillus aurantiacus</name>
    <dbReference type="NCBI Taxonomy" id="1601833"/>
    <lineage>
        <taxon>Bacteria</taxon>
        <taxon>Bacillati</taxon>
        <taxon>Bacillota</taxon>
        <taxon>Bacilli</taxon>
        <taxon>Bacillales</taxon>
        <taxon>Bacillaceae</taxon>
    </lineage>
</organism>
<dbReference type="GO" id="GO:0004175">
    <property type="term" value="F:endopeptidase activity"/>
    <property type="evidence" value="ECO:0007669"/>
    <property type="project" value="UniProtKB-ARBA"/>
</dbReference>
<evidence type="ECO:0000259" key="2">
    <source>
        <dbReference type="Pfam" id="PF02517"/>
    </source>
</evidence>
<dbReference type="AlphaFoldDB" id="A0A1H9PBK8"/>
<evidence type="ECO:0000313" key="3">
    <source>
        <dbReference type="EMBL" id="SER45578.1"/>
    </source>
</evidence>
<dbReference type="EMBL" id="FOGT01000001">
    <property type="protein sequence ID" value="SER45578.1"/>
    <property type="molecule type" value="Genomic_DNA"/>
</dbReference>
<dbReference type="Pfam" id="PF02517">
    <property type="entry name" value="Rce1-like"/>
    <property type="match status" value="1"/>
</dbReference>